<dbReference type="AlphaFoldDB" id="A0A813G5V9"/>
<evidence type="ECO:0000313" key="3">
    <source>
        <dbReference type="Proteomes" id="UP000654075"/>
    </source>
</evidence>
<reference evidence="1" key="1">
    <citation type="submission" date="2021-02" db="EMBL/GenBank/DDBJ databases">
        <authorList>
            <person name="Dougan E. K."/>
            <person name="Rhodes N."/>
            <person name="Thang M."/>
            <person name="Chan C."/>
        </authorList>
    </citation>
    <scope>NUCLEOTIDE SEQUENCE</scope>
</reference>
<keyword evidence="3" id="KW-1185">Reference proteome</keyword>
<dbReference type="EMBL" id="CAJNNV010027403">
    <property type="protein sequence ID" value="CAE8620266.1"/>
    <property type="molecule type" value="Genomic_DNA"/>
</dbReference>
<name>A0A813G5V9_POLGL</name>
<sequence length="259" mass="26941">MGIVSLLLMIGIQPKCPDKSMGQPATGAKLEADCQACFAEARKTGCNEPKFCPAITGEPWCGDSTIGCDDGPGTNPGSTTVECCQQYVNETVAAQCGGTPECPDKQMSEKTYEELTGAEISAFCESCFDAGEKTGCTSTHFCPEETGYPWCGDKRLACDALGPDQLQGVTAAMGRGCCQKYAQGNTSAACGGLPCPDRQATDATKATCHACFAAGAKVACKSIGFCTKTLYESLPWCGPAEPEYCTGKQIDANAGCEAL</sequence>
<organism evidence="1 3">
    <name type="scientific">Polarella glacialis</name>
    <name type="common">Dinoflagellate</name>
    <dbReference type="NCBI Taxonomy" id="89957"/>
    <lineage>
        <taxon>Eukaryota</taxon>
        <taxon>Sar</taxon>
        <taxon>Alveolata</taxon>
        <taxon>Dinophyceae</taxon>
        <taxon>Suessiales</taxon>
        <taxon>Suessiaceae</taxon>
        <taxon>Polarella</taxon>
    </lineage>
</organism>
<gene>
    <name evidence="1" type="ORF">PGLA1383_LOCUS37830</name>
    <name evidence="2" type="ORF">PGLA2088_LOCUS28059</name>
</gene>
<accession>A0A813G5V9</accession>
<dbReference type="EMBL" id="CAJNNW010027720">
    <property type="protein sequence ID" value="CAE8692834.1"/>
    <property type="molecule type" value="Genomic_DNA"/>
</dbReference>
<evidence type="ECO:0000313" key="2">
    <source>
        <dbReference type="EMBL" id="CAE8692834.1"/>
    </source>
</evidence>
<comment type="caution">
    <text evidence="1">The sequence shown here is derived from an EMBL/GenBank/DDBJ whole genome shotgun (WGS) entry which is preliminary data.</text>
</comment>
<evidence type="ECO:0000313" key="1">
    <source>
        <dbReference type="EMBL" id="CAE8620266.1"/>
    </source>
</evidence>
<proteinExistence type="predicted"/>
<dbReference type="Proteomes" id="UP000654075">
    <property type="component" value="Unassembled WGS sequence"/>
</dbReference>
<protein>
    <submittedName>
        <fullName evidence="1">Uncharacterized protein</fullName>
    </submittedName>
</protein>
<dbReference type="Proteomes" id="UP000626109">
    <property type="component" value="Unassembled WGS sequence"/>
</dbReference>